<protein>
    <submittedName>
        <fullName evidence="1">Uncharacterized protein</fullName>
    </submittedName>
</protein>
<dbReference type="Proteomes" id="UP000607653">
    <property type="component" value="Unassembled WGS sequence"/>
</dbReference>
<sequence length="129" mass="14132">MTLFLDDAFIVVVLELLLPTSFPKLEYGGAIIVVSFSFGVEAGNGIALWLADYFFVVIGSIAEALSYDYSYLAESHRPQYEGGIIANPEFNHGLRGWSIFGSAKIEQGVLEGGNSFIVTHSRKQLHDSI</sequence>
<dbReference type="EMBL" id="DUZY01000007">
    <property type="protein sequence ID" value="DAD45741.1"/>
    <property type="molecule type" value="Genomic_DNA"/>
</dbReference>
<accession>A0A822ZQF2</accession>
<comment type="caution">
    <text evidence="1">The sequence shown here is derived from an EMBL/GenBank/DDBJ whole genome shotgun (WGS) entry which is preliminary data.</text>
</comment>
<dbReference type="AlphaFoldDB" id="A0A822ZQF2"/>
<keyword evidence="2" id="KW-1185">Reference proteome</keyword>
<organism evidence="1 2">
    <name type="scientific">Nelumbo nucifera</name>
    <name type="common">Sacred lotus</name>
    <dbReference type="NCBI Taxonomy" id="4432"/>
    <lineage>
        <taxon>Eukaryota</taxon>
        <taxon>Viridiplantae</taxon>
        <taxon>Streptophyta</taxon>
        <taxon>Embryophyta</taxon>
        <taxon>Tracheophyta</taxon>
        <taxon>Spermatophyta</taxon>
        <taxon>Magnoliopsida</taxon>
        <taxon>Proteales</taxon>
        <taxon>Nelumbonaceae</taxon>
        <taxon>Nelumbo</taxon>
    </lineage>
</organism>
<reference evidence="1 2" key="1">
    <citation type="journal article" date="2020" name="Mol. Biol. Evol.">
        <title>Distinct Expression and Methylation Patterns for Genes with Different Fates following a Single Whole-Genome Duplication in Flowering Plants.</title>
        <authorList>
            <person name="Shi T."/>
            <person name="Rahmani R.S."/>
            <person name="Gugger P.F."/>
            <person name="Wang M."/>
            <person name="Li H."/>
            <person name="Zhang Y."/>
            <person name="Li Z."/>
            <person name="Wang Q."/>
            <person name="Van de Peer Y."/>
            <person name="Marchal K."/>
            <person name="Chen J."/>
        </authorList>
    </citation>
    <scope>NUCLEOTIDE SEQUENCE [LARGE SCALE GENOMIC DNA]</scope>
    <source>
        <tissue evidence="1">Leaf</tissue>
    </source>
</reference>
<gene>
    <name evidence="1" type="ORF">HUJ06_003971</name>
</gene>
<name>A0A822ZQF2_NELNU</name>
<evidence type="ECO:0000313" key="1">
    <source>
        <dbReference type="EMBL" id="DAD45741.1"/>
    </source>
</evidence>
<proteinExistence type="predicted"/>
<evidence type="ECO:0000313" key="2">
    <source>
        <dbReference type="Proteomes" id="UP000607653"/>
    </source>
</evidence>